<comment type="subcellular location">
    <subcellularLocation>
        <location evidence="2">Cell membrane</location>
        <topology evidence="2">Lipid-anchor</topology>
    </subcellularLocation>
</comment>
<gene>
    <name evidence="3" type="ORF">ACFQY0_03560</name>
</gene>
<keyword evidence="2" id="KW-0812">Transmembrane</keyword>
<keyword evidence="2" id="KW-0732">Signal</keyword>
<keyword evidence="2" id="KW-0472">Membrane</keyword>
<proteinExistence type="inferred from homology"/>
<dbReference type="InterPro" id="IPR003423">
    <property type="entry name" value="OMP_efflux"/>
</dbReference>
<dbReference type="Gene3D" id="1.20.1600.10">
    <property type="entry name" value="Outer membrane efflux proteins (OEP)"/>
    <property type="match status" value="1"/>
</dbReference>
<keyword evidence="2" id="KW-0449">Lipoprotein</keyword>
<keyword evidence="4" id="KW-1185">Reference proteome</keyword>
<keyword evidence="2" id="KW-1134">Transmembrane beta strand</keyword>
<dbReference type="EMBL" id="JBHTBS010000001">
    <property type="protein sequence ID" value="MFC7336242.1"/>
    <property type="molecule type" value="Genomic_DNA"/>
</dbReference>
<dbReference type="NCBIfam" id="TIGR01845">
    <property type="entry name" value="outer_NodT"/>
    <property type="match status" value="1"/>
</dbReference>
<evidence type="ECO:0000256" key="1">
    <source>
        <dbReference type="ARBA" id="ARBA00007613"/>
    </source>
</evidence>
<evidence type="ECO:0000256" key="2">
    <source>
        <dbReference type="RuleBase" id="RU362097"/>
    </source>
</evidence>
<feature type="signal peptide" evidence="2">
    <location>
        <begin position="1"/>
        <end position="24"/>
    </location>
</feature>
<dbReference type="PROSITE" id="PS51257">
    <property type="entry name" value="PROKAR_LIPOPROTEIN"/>
    <property type="match status" value="1"/>
</dbReference>
<feature type="chain" id="PRO_5044959036" evidence="2">
    <location>
        <begin position="25"/>
        <end position="482"/>
    </location>
</feature>
<dbReference type="PANTHER" id="PTHR30203">
    <property type="entry name" value="OUTER MEMBRANE CATION EFFLUX PROTEIN"/>
    <property type="match status" value="1"/>
</dbReference>
<organism evidence="3 4">
    <name type="scientific">Haloferula chungangensis</name>
    <dbReference type="NCBI Taxonomy" id="1048331"/>
    <lineage>
        <taxon>Bacteria</taxon>
        <taxon>Pseudomonadati</taxon>
        <taxon>Verrucomicrobiota</taxon>
        <taxon>Verrucomicrobiia</taxon>
        <taxon>Verrucomicrobiales</taxon>
        <taxon>Verrucomicrobiaceae</taxon>
        <taxon>Haloferula</taxon>
    </lineage>
</organism>
<dbReference type="SUPFAM" id="SSF56954">
    <property type="entry name" value="Outer membrane efflux proteins (OEP)"/>
    <property type="match status" value="1"/>
</dbReference>
<keyword evidence="2" id="KW-0564">Palmitate</keyword>
<dbReference type="InterPro" id="IPR010131">
    <property type="entry name" value="MdtP/NodT-like"/>
</dbReference>
<dbReference type="Pfam" id="PF02321">
    <property type="entry name" value="OEP"/>
    <property type="match status" value="2"/>
</dbReference>
<comment type="similarity">
    <text evidence="1 2">Belongs to the outer membrane factor (OMF) (TC 1.B.17) family.</text>
</comment>
<protein>
    <submittedName>
        <fullName evidence="3">Efflux transporter outer membrane subunit</fullName>
    </submittedName>
</protein>
<dbReference type="RefSeq" id="WP_379709158.1">
    <property type="nucleotide sequence ID" value="NZ_JBHTBS010000001.1"/>
</dbReference>
<reference evidence="4" key="1">
    <citation type="journal article" date="2019" name="Int. J. Syst. Evol. Microbiol.">
        <title>The Global Catalogue of Microorganisms (GCM) 10K type strain sequencing project: providing services to taxonomists for standard genome sequencing and annotation.</title>
        <authorList>
            <consortium name="The Broad Institute Genomics Platform"/>
            <consortium name="The Broad Institute Genome Sequencing Center for Infectious Disease"/>
            <person name="Wu L."/>
            <person name="Ma J."/>
        </authorList>
    </citation>
    <scope>NUCLEOTIDE SEQUENCE [LARGE SCALE GENOMIC DNA]</scope>
    <source>
        <strain evidence="4">CGMCC 4.1467</strain>
    </source>
</reference>
<dbReference type="Gene3D" id="2.20.200.10">
    <property type="entry name" value="Outer membrane efflux proteins (OEP)"/>
    <property type="match status" value="1"/>
</dbReference>
<evidence type="ECO:0000313" key="4">
    <source>
        <dbReference type="Proteomes" id="UP001596472"/>
    </source>
</evidence>
<dbReference type="Proteomes" id="UP001596472">
    <property type="component" value="Unassembled WGS sequence"/>
</dbReference>
<comment type="caution">
    <text evidence="3">The sequence shown here is derived from an EMBL/GenBank/DDBJ whole genome shotgun (WGS) entry which is preliminary data.</text>
</comment>
<evidence type="ECO:0000313" key="3">
    <source>
        <dbReference type="EMBL" id="MFC7336242.1"/>
    </source>
</evidence>
<name>A0ABW2L430_9BACT</name>
<accession>A0ABW2L430</accession>
<sequence>MDRNPLRSAFSSRSLSLFATAFLAACTVGPEFSSPDIIMPGSYRGDVSASAESIADLPWWKVYRDSSLQALIHDGLANNKDLAIAVSRVEQARQIANQTRSLALPSVGYSGGLSTGRNQSGGGAFFQDGDTKSDAVGLVNAAWEIDFWGRIRRLNEAELARYLATDEARRGVIVSLIGDIAQTYYELLELDLQKEISLSTRDSFQESFDLFQTRVEGGLSSSLETARAQAAASQAAATVPDIERLIAQKENLISVLVGKGPGPVKRSSGLGDGSDLLRVLPPGLPTALIRRRPDIRATEQLLRAANAEIGVAIAEYYPKIGLTSVAGRISPDLSNLVDSSGGVWSIAADISGPIFDGGRRVAREAQVRAEWDEARLTHEKAVLVALGEVSDSLISRQKSAEARVEQERAISSLKDAVDLATDRYTAGSSSYFEILDTKLELYPAELNLARYRANQYLSVVALYRSLGGGWSPKSISSAKAGL</sequence>
<dbReference type="PANTHER" id="PTHR30203:SF33">
    <property type="entry name" value="BLR4455 PROTEIN"/>
    <property type="match status" value="1"/>
</dbReference>